<dbReference type="PANTHER" id="PTHR34779:SF1">
    <property type="entry name" value="OS09G0542900 PROTEIN"/>
    <property type="match status" value="1"/>
</dbReference>
<proteinExistence type="predicted"/>
<evidence type="ECO:0000313" key="3">
    <source>
        <dbReference type="Proteomes" id="UP001417504"/>
    </source>
</evidence>
<dbReference type="EMBL" id="JBBNAE010000004">
    <property type="protein sequence ID" value="KAK9129367.1"/>
    <property type="molecule type" value="Genomic_DNA"/>
</dbReference>
<comment type="caution">
    <text evidence="2">The sequence shown here is derived from an EMBL/GenBank/DDBJ whole genome shotgun (WGS) entry which is preliminary data.</text>
</comment>
<name>A0AAP0P348_9MAGN</name>
<organism evidence="2 3">
    <name type="scientific">Stephania japonica</name>
    <dbReference type="NCBI Taxonomy" id="461633"/>
    <lineage>
        <taxon>Eukaryota</taxon>
        <taxon>Viridiplantae</taxon>
        <taxon>Streptophyta</taxon>
        <taxon>Embryophyta</taxon>
        <taxon>Tracheophyta</taxon>
        <taxon>Spermatophyta</taxon>
        <taxon>Magnoliopsida</taxon>
        <taxon>Ranunculales</taxon>
        <taxon>Menispermaceae</taxon>
        <taxon>Menispermoideae</taxon>
        <taxon>Cissampelideae</taxon>
        <taxon>Stephania</taxon>
    </lineage>
</organism>
<evidence type="ECO:0008006" key="4">
    <source>
        <dbReference type="Google" id="ProtNLM"/>
    </source>
</evidence>
<dbReference type="InterPro" id="IPR038796">
    <property type="entry name" value="At1g76070-like"/>
</dbReference>
<dbReference type="PANTHER" id="PTHR34779">
    <property type="entry name" value="OS09G0542900 PROTEIN"/>
    <property type="match status" value="1"/>
</dbReference>
<evidence type="ECO:0000256" key="1">
    <source>
        <dbReference type="SAM" id="MobiDB-lite"/>
    </source>
</evidence>
<dbReference type="AlphaFoldDB" id="A0AAP0P348"/>
<feature type="region of interest" description="Disordered" evidence="1">
    <location>
        <begin position="24"/>
        <end position="49"/>
    </location>
</feature>
<gene>
    <name evidence="2" type="ORF">Sjap_009854</name>
</gene>
<accession>A0AAP0P348</accession>
<reference evidence="2 3" key="1">
    <citation type="submission" date="2024-01" db="EMBL/GenBank/DDBJ databases">
        <title>Genome assemblies of Stephania.</title>
        <authorList>
            <person name="Yang L."/>
        </authorList>
    </citation>
    <scope>NUCLEOTIDE SEQUENCE [LARGE SCALE GENOMIC DNA]</scope>
    <source>
        <strain evidence="2">QJT</strain>
        <tissue evidence="2">Leaf</tissue>
    </source>
</reference>
<dbReference type="Proteomes" id="UP001417504">
    <property type="component" value="Unassembled WGS sequence"/>
</dbReference>
<protein>
    <recommendedName>
        <fullName evidence="4">Syringolide-induced protein 14-1-1</fullName>
    </recommendedName>
</protein>
<feature type="region of interest" description="Disordered" evidence="1">
    <location>
        <begin position="98"/>
        <end position="138"/>
    </location>
</feature>
<keyword evidence="3" id="KW-1185">Reference proteome</keyword>
<evidence type="ECO:0000313" key="2">
    <source>
        <dbReference type="EMBL" id="KAK9129367.1"/>
    </source>
</evidence>
<feature type="compositionally biased region" description="Basic and acidic residues" evidence="1">
    <location>
        <begin position="123"/>
        <end position="132"/>
    </location>
</feature>
<sequence>MEKPAKASKGRIFSFLPKTATVSFQNPPFSPGRDKRVTENSSKFFKPCNNGHKSFSGPIISIIPVEARTKSKNGIGFEEPTSPKVSCIGQIKHKNKICKASNRVIPKSQTPKDQKPNQKLKKPSSDLKEKVPKRSSSSIRNIFRGAISGRKSTNCVEIQGNSEENRGPSLGEMKRFASGRSGLGDFDWRKYCSDGENDEEDEEKIIVPHSAPLMVGEGRVALEPIKEVNLWKRRTFAPIRPLEIN</sequence>